<dbReference type="Pfam" id="PF04015">
    <property type="entry name" value="DUF362"/>
    <property type="match status" value="1"/>
</dbReference>
<dbReference type="Pfam" id="PF00037">
    <property type="entry name" value="Fer4"/>
    <property type="match status" value="1"/>
</dbReference>
<evidence type="ECO:0000256" key="2">
    <source>
        <dbReference type="ARBA" id="ARBA00023004"/>
    </source>
</evidence>
<name>A0A1W1HD36_9BACT</name>
<dbReference type="InterPro" id="IPR017896">
    <property type="entry name" value="4Fe4S_Fe-S-bd"/>
</dbReference>
<dbReference type="EMBL" id="FWEV01000136">
    <property type="protein sequence ID" value="SLM30389.1"/>
    <property type="molecule type" value="Genomic_DNA"/>
</dbReference>
<dbReference type="Gene3D" id="3.30.70.20">
    <property type="match status" value="1"/>
</dbReference>
<evidence type="ECO:0000256" key="3">
    <source>
        <dbReference type="ARBA" id="ARBA00023014"/>
    </source>
</evidence>
<sequence>MPLKTGVCSPQKKYEQVIGERDREYNMTFRFNMIQCITVQDIRKKLADALDAYRDILPCDKDALILLKPNLNSNMNALTGNTTDLRILASLVLFLKDEGYTNIVIGDGTNSGFYRNNISVISRLGVDRLAQYYGVKVKDLNRSGDLRKIVLDRGVKAHVAGDVMDAQLLINLPKLKTHFENGMSVCLKNLMGCLVGQENKKKIHDNLPENILRLNNFIKPHLHIVDALVAMEGLGPTKGTPVRMDRILIGTDPYLIDLLSARMTMFDFKKVRTLSLAVKKEIVTKDYFDFVDSLDLSCDSKKFAPPKAGPLAAFIHSPERQKFFLKIRNTPFFSYLASTEWFGKFLFLTNLRQDVFKSEEMLCRELAIDHSICNECGICKALCPLNLDLPGDPEMKERCIKCMYCYSACPLQAVKFTGEMGFFSEQVKQYGKLTAELY</sequence>
<evidence type="ECO:0000313" key="5">
    <source>
        <dbReference type="EMBL" id="SLM30389.1"/>
    </source>
</evidence>
<keyword evidence="3" id="KW-0411">Iron-sulfur</keyword>
<accession>A0A1W1HD36</accession>
<dbReference type="STRING" id="1246637.MTBBW1_2200043"/>
<feature type="domain" description="4Fe-4S ferredoxin-type" evidence="4">
    <location>
        <begin position="364"/>
        <end position="386"/>
    </location>
</feature>
<organism evidence="5 6">
    <name type="scientific">Desulfamplus magnetovallimortis</name>
    <dbReference type="NCBI Taxonomy" id="1246637"/>
    <lineage>
        <taxon>Bacteria</taxon>
        <taxon>Pseudomonadati</taxon>
        <taxon>Thermodesulfobacteriota</taxon>
        <taxon>Desulfobacteria</taxon>
        <taxon>Desulfobacterales</taxon>
        <taxon>Desulfobacteraceae</taxon>
        <taxon>Desulfamplus</taxon>
    </lineage>
</organism>
<evidence type="ECO:0000259" key="4">
    <source>
        <dbReference type="PROSITE" id="PS51379"/>
    </source>
</evidence>
<proteinExistence type="predicted"/>
<dbReference type="InterPro" id="IPR017900">
    <property type="entry name" value="4Fe4S_Fe_S_CS"/>
</dbReference>
<dbReference type="InterPro" id="IPR007160">
    <property type="entry name" value="DUF362"/>
</dbReference>
<keyword evidence="2" id="KW-0408">Iron</keyword>
<dbReference type="SUPFAM" id="SSF54862">
    <property type="entry name" value="4Fe-4S ferredoxins"/>
    <property type="match status" value="1"/>
</dbReference>
<reference evidence="5 6" key="1">
    <citation type="submission" date="2017-03" db="EMBL/GenBank/DDBJ databases">
        <authorList>
            <person name="Afonso C.L."/>
            <person name="Miller P.J."/>
            <person name="Scott M.A."/>
            <person name="Spackman E."/>
            <person name="Goraichik I."/>
            <person name="Dimitrov K.M."/>
            <person name="Suarez D.L."/>
            <person name="Swayne D.E."/>
        </authorList>
    </citation>
    <scope>NUCLEOTIDE SEQUENCE [LARGE SCALE GENOMIC DNA]</scope>
    <source>
        <strain evidence="5">PRJEB14757</strain>
    </source>
</reference>
<dbReference type="PROSITE" id="PS51379">
    <property type="entry name" value="4FE4S_FER_2"/>
    <property type="match status" value="2"/>
</dbReference>
<keyword evidence="1" id="KW-0479">Metal-binding</keyword>
<dbReference type="RefSeq" id="WP_222424154.1">
    <property type="nucleotide sequence ID" value="NZ_LT828560.1"/>
</dbReference>
<feature type="domain" description="4Fe-4S ferredoxin-type" evidence="4">
    <location>
        <begin position="391"/>
        <end position="419"/>
    </location>
</feature>
<protein>
    <recommendedName>
        <fullName evidence="4">4Fe-4S ferredoxin-type domain-containing protein</fullName>
    </recommendedName>
</protein>
<dbReference type="Proteomes" id="UP000191931">
    <property type="component" value="Unassembled WGS sequence"/>
</dbReference>
<dbReference type="PROSITE" id="PS00198">
    <property type="entry name" value="4FE4S_FER_1"/>
    <property type="match status" value="1"/>
</dbReference>
<evidence type="ECO:0000313" key="6">
    <source>
        <dbReference type="Proteomes" id="UP000191931"/>
    </source>
</evidence>
<dbReference type="GO" id="GO:0051536">
    <property type="term" value="F:iron-sulfur cluster binding"/>
    <property type="evidence" value="ECO:0007669"/>
    <property type="project" value="UniProtKB-KW"/>
</dbReference>
<keyword evidence="6" id="KW-1185">Reference proteome</keyword>
<evidence type="ECO:0000256" key="1">
    <source>
        <dbReference type="ARBA" id="ARBA00022723"/>
    </source>
</evidence>
<dbReference type="AlphaFoldDB" id="A0A1W1HD36"/>
<gene>
    <name evidence="5" type="ORF">MTBBW1_2200043</name>
</gene>
<dbReference type="GO" id="GO:0046872">
    <property type="term" value="F:metal ion binding"/>
    <property type="evidence" value="ECO:0007669"/>
    <property type="project" value="UniProtKB-KW"/>
</dbReference>